<sequence>MIAKSAFATLKRPVYSPSVRP</sequence>
<reference evidence="1 2" key="1">
    <citation type="journal article" date="2010" name="J. Bacteriol.">
        <title>Genome sequences of Pelagibaca bermudensis HTCC2601T and Maritimibacter alkaliphilus HTCC2654T, the type strains of two marine Roseobacter genera.</title>
        <authorList>
            <person name="Thrash J.C."/>
            <person name="Cho J.C."/>
            <person name="Ferriera S."/>
            <person name="Johnson J."/>
            <person name="Vergin K.L."/>
            <person name="Giovannoni S.J."/>
        </authorList>
    </citation>
    <scope>NUCLEOTIDE SEQUENCE [LARGE SCALE GENOMIC DNA]</scope>
    <source>
        <strain evidence="1 2">HTCC2654</strain>
    </source>
</reference>
<dbReference type="EMBL" id="AAMT01000008">
    <property type="protein sequence ID" value="EAQ12560.1"/>
    <property type="molecule type" value="Genomic_DNA"/>
</dbReference>
<dbReference type="AlphaFoldDB" id="A3VH05"/>
<protein>
    <submittedName>
        <fullName evidence="1">Uncharacterized protein</fullName>
    </submittedName>
</protein>
<gene>
    <name evidence="1" type="ORF">RB2654_14780</name>
</gene>
<dbReference type="HOGENOM" id="CLU_3426591_0_0_5"/>
<organism evidence="1 2">
    <name type="scientific">Maritimibacter alkaliphilus HTCC2654</name>
    <dbReference type="NCBI Taxonomy" id="314271"/>
    <lineage>
        <taxon>Bacteria</taxon>
        <taxon>Pseudomonadati</taxon>
        <taxon>Pseudomonadota</taxon>
        <taxon>Alphaproteobacteria</taxon>
        <taxon>Rhodobacterales</taxon>
        <taxon>Roseobacteraceae</taxon>
        <taxon>Maritimibacter</taxon>
    </lineage>
</organism>
<comment type="caution">
    <text evidence="1">The sequence shown here is derived from an EMBL/GenBank/DDBJ whole genome shotgun (WGS) entry which is preliminary data.</text>
</comment>
<name>A3VH05_9RHOB</name>
<keyword evidence="2" id="KW-1185">Reference proteome</keyword>
<proteinExistence type="predicted"/>
<dbReference type="Proteomes" id="UP000002931">
    <property type="component" value="Unassembled WGS sequence"/>
</dbReference>
<evidence type="ECO:0000313" key="1">
    <source>
        <dbReference type="EMBL" id="EAQ12560.1"/>
    </source>
</evidence>
<accession>A3VH05</accession>
<evidence type="ECO:0000313" key="2">
    <source>
        <dbReference type="Proteomes" id="UP000002931"/>
    </source>
</evidence>